<dbReference type="EMBL" id="AAPI01000004">
    <property type="protein sequence ID" value="EAS46839.1"/>
    <property type="molecule type" value="Genomic_DNA"/>
</dbReference>
<dbReference type="eggNOG" id="COG1545">
    <property type="taxonomic scope" value="Bacteria"/>
</dbReference>
<feature type="domain" description="ChsH2 C-terminal OB-fold" evidence="1">
    <location>
        <begin position="51"/>
        <end position="118"/>
    </location>
</feature>
<dbReference type="AlphaFoldDB" id="Q1YS56"/>
<dbReference type="InterPro" id="IPR052513">
    <property type="entry name" value="Thioester_dehydratase-like"/>
</dbReference>
<dbReference type="Gene3D" id="6.10.30.10">
    <property type="match status" value="1"/>
</dbReference>
<accession>Q1YS56</accession>
<dbReference type="Pfam" id="PF01796">
    <property type="entry name" value="OB_ChsH2_C"/>
    <property type="match status" value="1"/>
</dbReference>
<dbReference type="Proteomes" id="UP000005555">
    <property type="component" value="Unassembled WGS sequence"/>
</dbReference>
<evidence type="ECO:0000259" key="1">
    <source>
        <dbReference type="Pfam" id="PF01796"/>
    </source>
</evidence>
<organism evidence="3 4">
    <name type="scientific">gamma proteobacterium HTCC2207</name>
    <dbReference type="NCBI Taxonomy" id="314287"/>
    <lineage>
        <taxon>Bacteria</taxon>
        <taxon>Pseudomonadati</taxon>
        <taxon>Pseudomonadota</taxon>
        <taxon>Gammaproteobacteria</taxon>
        <taxon>Cellvibrionales</taxon>
        <taxon>Porticoccaceae</taxon>
        <taxon>SAR92 clade</taxon>
    </lineage>
</organism>
<evidence type="ECO:0000313" key="3">
    <source>
        <dbReference type="EMBL" id="EAS46839.1"/>
    </source>
</evidence>
<dbReference type="InterPro" id="IPR002878">
    <property type="entry name" value="ChsH2_C"/>
</dbReference>
<dbReference type="InterPro" id="IPR012340">
    <property type="entry name" value="NA-bd_OB-fold"/>
</dbReference>
<gene>
    <name evidence="3" type="ORF">GB2207_04402</name>
</gene>
<evidence type="ECO:0008006" key="5">
    <source>
        <dbReference type="Google" id="ProtNLM"/>
    </source>
</evidence>
<dbReference type="SUPFAM" id="SSF50249">
    <property type="entry name" value="Nucleic acid-binding proteins"/>
    <property type="match status" value="1"/>
</dbReference>
<keyword evidence="4" id="KW-1185">Reference proteome</keyword>
<dbReference type="PANTHER" id="PTHR34075:SF5">
    <property type="entry name" value="BLR3430 PROTEIN"/>
    <property type="match status" value="1"/>
</dbReference>
<dbReference type="PANTHER" id="PTHR34075">
    <property type="entry name" value="BLR3430 PROTEIN"/>
    <property type="match status" value="1"/>
</dbReference>
<dbReference type="HOGENOM" id="CLU_144707_1_0_6"/>
<proteinExistence type="predicted"/>
<sequence>MSNQVPIHEGLFTWPSAKPQLLGSRCVNCAETAFPAQPDCRNCGSRETTIVELGDQGILWSWTIQTFMPKAPYKSDETAETFQPYGVGYVEMPGGVRVESRLLPNKPEDLQIGMPMKLDIIPFRTDGTDGSGDQIMTFRFSPVKEA</sequence>
<protein>
    <recommendedName>
        <fullName evidence="5">DUF35 domain-containing protein</fullName>
    </recommendedName>
</protein>
<dbReference type="OrthoDB" id="4303499at2"/>
<evidence type="ECO:0000313" key="4">
    <source>
        <dbReference type="Proteomes" id="UP000005555"/>
    </source>
</evidence>
<feature type="domain" description="ChsH2 rubredoxin-like zinc ribbon" evidence="2">
    <location>
        <begin position="19"/>
        <end position="47"/>
    </location>
</feature>
<name>Q1YS56_9GAMM</name>
<reference evidence="3 4" key="1">
    <citation type="submission" date="2006-03" db="EMBL/GenBank/DDBJ databases">
        <authorList>
            <person name="Giovannoni S.J."/>
            <person name="Cho J.-C."/>
            <person name="Ferriera S."/>
            <person name="Johnson J."/>
            <person name="Kravitz S."/>
            <person name="Halpern A."/>
            <person name="Remington K."/>
            <person name="Beeson K."/>
            <person name="Tran B."/>
            <person name="Rogers Y.-H."/>
            <person name="Friedman R."/>
            <person name="Venter J.C."/>
        </authorList>
    </citation>
    <scope>NUCLEOTIDE SEQUENCE [LARGE SCALE GENOMIC DNA]</scope>
    <source>
        <strain evidence="3 4">HTCC2207</strain>
    </source>
</reference>
<dbReference type="Pfam" id="PF12172">
    <property type="entry name" value="zf-ChsH2"/>
    <property type="match status" value="1"/>
</dbReference>
<dbReference type="InterPro" id="IPR022002">
    <property type="entry name" value="ChsH2_Znr"/>
</dbReference>
<comment type="caution">
    <text evidence="3">The sequence shown here is derived from an EMBL/GenBank/DDBJ whole genome shotgun (WGS) entry which is preliminary data.</text>
</comment>
<evidence type="ECO:0000259" key="2">
    <source>
        <dbReference type="Pfam" id="PF12172"/>
    </source>
</evidence>
<dbReference type="STRING" id="314287.GB2207_04402"/>